<organism evidence="1 2">
    <name type="scientific">Sphaeroforma arctica JP610</name>
    <dbReference type="NCBI Taxonomy" id="667725"/>
    <lineage>
        <taxon>Eukaryota</taxon>
        <taxon>Ichthyosporea</taxon>
        <taxon>Ichthyophonida</taxon>
        <taxon>Sphaeroforma</taxon>
    </lineage>
</organism>
<protein>
    <submittedName>
        <fullName evidence="1">Uncharacterized protein</fullName>
    </submittedName>
</protein>
<keyword evidence="2" id="KW-1185">Reference proteome</keyword>
<feature type="non-terminal residue" evidence="1">
    <location>
        <position position="1"/>
    </location>
</feature>
<reference evidence="1 2" key="1">
    <citation type="submission" date="2011-02" db="EMBL/GenBank/DDBJ databases">
        <title>The Genome Sequence of Sphaeroforma arctica JP610.</title>
        <authorList>
            <consortium name="The Broad Institute Genome Sequencing Platform"/>
            <person name="Russ C."/>
            <person name="Cuomo C."/>
            <person name="Young S.K."/>
            <person name="Zeng Q."/>
            <person name="Gargeya S."/>
            <person name="Alvarado L."/>
            <person name="Berlin A."/>
            <person name="Chapman S.B."/>
            <person name="Chen Z."/>
            <person name="Freedman E."/>
            <person name="Gellesch M."/>
            <person name="Goldberg J."/>
            <person name="Griggs A."/>
            <person name="Gujja S."/>
            <person name="Heilman E."/>
            <person name="Heiman D."/>
            <person name="Howarth C."/>
            <person name="Mehta T."/>
            <person name="Neiman D."/>
            <person name="Pearson M."/>
            <person name="Roberts A."/>
            <person name="Saif S."/>
            <person name="Shea T."/>
            <person name="Shenoy N."/>
            <person name="Sisk P."/>
            <person name="Stolte C."/>
            <person name="Sykes S."/>
            <person name="White J."/>
            <person name="Yandava C."/>
            <person name="Burger G."/>
            <person name="Gray M.W."/>
            <person name="Holland P.W.H."/>
            <person name="King N."/>
            <person name="Lang F.B.F."/>
            <person name="Roger A.J."/>
            <person name="Ruiz-Trillo I."/>
            <person name="Haas B."/>
            <person name="Nusbaum C."/>
            <person name="Birren B."/>
        </authorList>
    </citation>
    <scope>NUCLEOTIDE SEQUENCE [LARGE SCALE GENOMIC DNA]</scope>
    <source>
        <strain evidence="1 2">JP610</strain>
    </source>
</reference>
<dbReference type="GeneID" id="25915798"/>
<gene>
    <name evidence="1" type="ORF">SARC_15294</name>
</gene>
<dbReference type="RefSeq" id="XP_014146056.1">
    <property type="nucleotide sequence ID" value="XM_014290581.1"/>
</dbReference>
<dbReference type="AlphaFoldDB" id="A0A0L0F696"/>
<sequence>VSAEVDMPPQLYWELRNTPEFLEVECVVLNFKSKECVDLVRNDNGTLKSYRLLVQPSLPPLPQILLKQLSDSEGDVSVGACGGYRVSGSTCR</sequence>
<evidence type="ECO:0000313" key="2">
    <source>
        <dbReference type="Proteomes" id="UP000054560"/>
    </source>
</evidence>
<dbReference type="EMBL" id="KQ247489">
    <property type="protein sequence ID" value="KNC72154.1"/>
    <property type="molecule type" value="Genomic_DNA"/>
</dbReference>
<name>A0A0L0F696_9EUKA</name>
<proteinExistence type="predicted"/>
<accession>A0A0L0F696</accession>
<dbReference type="Proteomes" id="UP000054560">
    <property type="component" value="Unassembled WGS sequence"/>
</dbReference>
<evidence type="ECO:0000313" key="1">
    <source>
        <dbReference type="EMBL" id="KNC72154.1"/>
    </source>
</evidence>